<evidence type="ECO:0008006" key="4">
    <source>
        <dbReference type="Google" id="ProtNLM"/>
    </source>
</evidence>
<dbReference type="HOGENOM" id="CLU_1584994_0_0_10"/>
<dbReference type="RefSeq" id="WP_046309006.1">
    <property type="nucleotide sequence ID" value="NZ_CBCSCY010000007.1"/>
</dbReference>
<dbReference type="Proteomes" id="UP000033109">
    <property type="component" value="Chromosome"/>
</dbReference>
<evidence type="ECO:0000313" key="2">
    <source>
        <dbReference type="EMBL" id="AKD02250.1"/>
    </source>
</evidence>
<dbReference type="OrthoDB" id="852379at2"/>
<feature type="signal peptide" evidence="1">
    <location>
        <begin position="1"/>
        <end position="18"/>
    </location>
</feature>
<dbReference type="PATRIC" id="fig|400092.3.peg.625"/>
<reference evidence="2 3" key="1">
    <citation type="journal article" date="2015" name="Sci. Rep.">
        <title>Unraveling adaptation of Pontibacter korlensis to radiation and infertility in desert through complete genome and comparative transcriptomic analysis.</title>
        <authorList>
            <person name="Dai J."/>
            <person name="Dai W."/>
            <person name="Qiu C."/>
            <person name="Yang Z."/>
            <person name="Zhang Y."/>
            <person name="Zhou M."/>
            <person name="Zhang L."/>
            <person name="Fang C."/>
            <person name="Gao Q."/>
            <person name="Yang Q."/>
            <person name="Li X."/>
            <person name="Wang Z."/>
            <person name="Wang Z."/>
            <person name="Jia Z."/>
            <person name="Chen X."/>
        </authorList>
    </citation>
    <scope>NUCLEOTIDE SEQUENCE [LARGE SCALE GENOMIC DNA]</scope>
    <source>
        <strain evidence="2 3">X14-1T</strain>
    </source>
</reference>
<proteinExistence type="predicted"/>
<dbReference type="STRING" id="400092.PKOR_02750"/>
<feature type="chain" id="PRO_5002416277" description="DUF4347 domain-containing protein" evidence="1">
    <location>
        <begin position="19"/>
        <end position="168"/>
    </location>
</feature>
<protein>
    <recommendedName>
        <fullName evidence="4">DUF4347 domain-containing protein</fullName>
    </recommendedName>
</protein>
<dbReference type="AlphaFoldDB" id="A0A0E3ZBX2"/>
<gene>
    <name evidence="2" type="ORF">PKOR_02750</name>
</gene>
<name>A0A0E3ZBX2_9BACT</name>
<keyword evidence="1" id="KW-0732">Signal</keyword>
<organism evidence="2 3">
    <name type="scientific">Pontibacter korlensis</name>
    <dbReference type="NCBI Taxonomy" id="400092"/>
    <lineage>
        <taxon>Bacteria</taxon>
        <taxon>Pseudomonadati</taxon>
        <taxon>Bacteroidota</taxon>
        <taxon>Cytophagia</taxon>
        <taxon>Cytophagales</taxon>
        <taxon>Hymenobacteraceae</taxon>
        <taxon>Pontibacter</taxon>
    </lineage>
</organism>
<accession>A0A0E3ZBX2</accession>
<sequence length="168" mass="18839">MKTYLVVALLSLTFSAQAQQLNEQKKVTVRLNCAPPTAKSQALVLVNEQEASPNAIILNPNDIESINVLKGSEVPEQLADKGKHGVIMMELKQELPLARLEEVYKAFNISKEEQNLTLAINGTHVKDTSLLLADLRQIEKVEVADFDTSRSQWSFKEQYLNIITKPQH</sequence>
<dbReference type="KEGG" id="pko:PKOR_02750"/>
<evidence type="ECO:0000256" key="1">
    <source>
        <dbReference type="SAM" id="SignalP"/>
    </source>
</evidence>
<keyword evidence="3" id="KW-1185">Reference proteome</keyword>
<dbReference type="EMBL" id="CP009621">
    <property type="protein sequence ID" value="AKD02250.1"/>
    <property type="molecule type" value="Genomic_DNA"/>
</dbReference>
<evidence type="ECO:0000313" key="3">
    <source>
        <dbReference type="Proteomes" id="UP000033109"/>
    </source>
</evidence>